<dbReference type="PANTHER" id="PTHR34386">
    <property type="entry name" value="GLUTAREDOXIN"/>
    <property type="match status" value="1"/>
</dbReference>
<dbReference type="Gene3D" id="3.40.30.10">
    <property type="entry name" value="Glutaredoxin"/>
    <property type="match status" value="1"/>
</dbReference>
<dbReference type="CDD" id="cd02976">
    <property type="entry name" value="NrdH"/>
    <property type="match status" value="1"/>
</dbReference>
<dbReference type="AlphaFoldDB" id="A0A838XDL1"/>
<dbReference type="PROSITE" id="PS51354">
    <property type="entry name" value="GLUTAREDOXIN_2"/>
    <property type="match status" value="1"/>
</dbReference>
<accession>A0A838XDL1</accession>
<proteinExistence type="predicted"/>
<keyword evidence="3" id="KW-1185">Reference proteome</keyword>
<dbReference type="Pfam" id="PF00462">
    <property type="entry name" value="Glutaredoxin"/>
    <property type="match status" value="1"/>
</dbReference>
<protein>
    <submittedName>
        <fullName evidence="2">Mycoredoxin</fullName>
    </submittedName>
</protein>
<evidence type="ECO:0000313" key="2">
    <source>
        <dbReference type="EMBL" id="MBA4609539.1"/>
    </source>
</evidence>
<dbReference type="PANTHER" id="PTHR34386:SF1">
    <property type="entry name" value="GLUTAREDOXIN-LIKE PROTEIN NRDH"/>
    <property type="match status" value="1"/>
</dbReference>
<dbReference type="InterPro" id="IPR036249">
    <property type="entry name" value="Thioredoxin-like_sf"/>
</dbReference>
<dbReference type="InterPro" id="IPR051548">
    <property type="entry name" value="Grx-like_ET"/>
</dbReference>
<organism evidence="2 3">
    <name type="scientific">Aeromicrobium phoceense</name>
    <dbReference type="NCBI Taxonomy" id="2754045"/>
    <lineage>
        <taxon>Bacteria</taxon>
        <taxon>Bacillati</taxon>
        <taxon>Actinomycetota</taxon>
        <taxon>Actinomycetes</taxon>
        <taxon>Propionibacteriales</taxon>
        <taxon>Nocardioidaceae</taxon>
        <taxon>Aeromicrobium</taxon>
    </lineage>
</organism>
<dbReference type="SUPFAM" id="SSF52833">
    <property type="entry name" value="Thioredoxin-like"/>
    <property type="match status" value="1"/>
</dbReference>
<dbReference type="GO" id="GO:0009055">
    <property type="term" value="F:electron transfer activity"/>
    <property type="evidence" value="ECO:0007669"/>
    <property type="project" value="TreeGrafter"/>
</dbReference>
<dbReference type="PROSITE" id="PS00194">
    <property type="entry name" value="THIOREDOXIN_1"/>
    <property type="match status" value="1"/>
</dbReference>
<name>A0A838XDL1_9ACTN</name>
<dbReference type="GO" id="GO:0045454">
    <property type="term" value="P:cell redox homeostasis"/>
    <property type="evidence" value="ECO:0007669"/>
    <property type="project" value="TreeGrafter"/>
</dbReference>
<evidence type="ECO:0000259" key="1">
    <source>
        <dbReference type="Pfam" id="PF00462"/>
    </source>
</evidence>
<dbReference type="InterPro" id="IPR017937">
    <property type="entry name" value="Thioredoxin_CS"/>
</dbReference>
<sequence>MSDASFVLYSTPWCGYCHRLKSQLQREGIEFTEVDIEQDPASADIVEQANGGNQTVPTLVFSDGTALTNPSVAQVKAQLGL</sequence>
<dbReference type="Proteomes" id="UP000550354">
    <property type="component" value="Unassembled WGS sequence"/>
</dbReference>
<dbReference type="InterPro" id="IPR002109">
    <property type="entry name" value="Glutaredoxin"/>
</dbReference>
<dbReference type="EMBL" id="JACEOG010000002">
    <property type="protein sequence ID" value="MBA4609539.1"/>
    <property type="molecule type" value="Genomic_DNA"/>
</dbReference>
<comment type="caution">
    <text evidence="2">The sequence shown here is derived from an EMBL/GenBank/DDBJ whole genome shotgun (WGS) entry which is preliminary data.</text>
</comment>
<feature type="domain" description="Glutaredoxin" evidence="1">
    <location>
        <begin position="7"/>
        <end position="61"/>
    </location>
</feature>
<reference evidence="2 3" key="1">
    <citation type="submission" date="2020-07" db="EMBL/GenBank/DDBJ databases">
        <title>Draft genome and description of Aeromicrobium phoceense strain Marseille-Q0843 isolated from healthy skin swab.</title>
        <authorList>
            <person name="Boxberger M."/>
            <person name="La Scola B."/>
        </authorList>
    </citation>
    <scope>NUCLEOTIDE SEQUENCE [LARGE SCALE GENOMIC DNA]</scope>
    <source>
        <strain evidence="2 3">Marseille-Q0843</strain>
    </source>
</reference>
<dbReference type="RefSeq" id="WP_181756400.1">
    <property type="nucleotide sequence ID" value="NZ_DAMCVE010000001.1"/>
</dbReference>
<dbReference type="InterPro" id="IPR011915">
    <property type="entry name" value="GlrX_actino"/>
</dbReference>
<gene>
    <name evidence="2" type="ORF">H1W00_13715</name>
</gene>
<evidence type="ECO:0000313" key="3">
    <source>
        <dbReference type="Proteomes" id="UP000550354"/>
    </source>
</evidence>
<dbReference type="NCBIfam" id="TIGR02200">
    <property type="entry name" value="GlrX_actino"/>
    <property type="match status" value="1"/>
</dbReference>